<sequence length="113" mass="13011">MVCRSVKVHFLGWSVRFDELIGRKPQWIALLYTQVMPWRDFSVGNKLQIGCMASAKSAPKWRNRTVVVVFEKPAATGERLERWISISYNGKTAQRRVDDGLLCRPGDHTTFEN</sequence>
<reference evidence="2" key="2">
    <citation type="submission" date="2010-04" db="EMBL/GenBank/DDBJ databases">
        <authorList>
            <person name="Buell R."/>
            <person name="Hamilton J."/>
            <person name="Hostetler J."/>
        </authorList>
    </citation>
    <scope>NUCLEOTIDE SEQUENCE [LARGE SCALE GENOMIC DNA]</scope>
    <source>
        <strain evidence="2">DAOM:BR144</strain>
    </source>
</reference>
<keyword evidence="2" id="KW-1185">Reference proteome</keyword>
<dbReference type="EMBL" id="GL376613">
    <property type="status" value="NOT_ANNOTATED_CDS"/>
    <property type="molecule type" value="Genomic_DNA"/>
</dbReference>
<accession>K3WTX7</accession>
<dbReference type="EnsemblProtists" id="PYU1_T008423">
    <property type="protein sequence ID" value="PYU1_T008423"/>
    <property type="gene ID" value="PYU1_G008407"/>
</dbReference>
<dbReference type="HOGENOM" id="CLU_2138514_0_0_1"/>
<evidence type="ECO:0000313" key="1">
    <source>
        <dbReference type="EnsemblProtists" id="PYU1_T008423"/>
    </source>
</evidence>
<protein>
    <submittedName>
        <fullName evidence="1">Uncharacterized protein</fullName>
    </submittedName>
</protein>
<proteinExistence type="predicted"/>
<reference evidence="2" key="1">
    <citation type="journal article" date="2010" name="Genome Biol.">
        <title>Genome sequence of the necrotrophic plant pathogen Pythium ultimum reveals original pathogenicity mechanisms and effector repertoire.</title>
        <authorList>
            <person name="Levesque C.A."/>
            <person name="Brouwer H."/>
            <person name="Cano L."/>
            <person name="Hamilton J.P."/>
            <person name="Holt C."/>
            <person name="Huitema E."/>
            <person name="Raffaele S."/>
            <person name="Robideau G.P."/>
            <person name="Thines M."/>
            <person name="Win J."/>
            <person name="Zerillo M.M."/>
            <person name="Beakes G.W."/>
            <person name="Boore J.L."/>
            <person name="Busam D."/>
            <person name="Dumas B."/>
            <person name="Ferriera S."/>
            <person name="Fuerstenberg S.I."/>
            <person name="Gachon C.M."/>
            <person name="Gaulin E."/>
            <person name="Govers F."/>
            <person name="Grenville-Briggs L."/>
            <person name="Horner N."/>
            <person name="Hostetler J."/>
            <person name="Jiang R.H."/>
            <person name="Johnson J."/>
            <person name="Krajaejun T."/>
            <person name="Lin H."/>
            <person name="Meijer H.J."/>
            <person name="Moore B."/>
            <person name="Morris P."/>
            <person name="Phuntmart V."/>
            <person name="Puiu D."/>
            <person name="Shetty J."/>
            <person name="Stajich J.E."/>
            <person name="Tripathy S."/>
            <person name="Wawra S."/>
            <person name="van West P."/>
            <person name="Whitty B.R."/>
            <person name="Coutinho P.M."/>
            <person name="Henrissat B."/>
            <person name="Martin F."/>
            <person name="Thomas P.D."/>
            <person name="Tyler B.M."/>
            <person name="De Vries R.P."/>
            <person name="Kamoun S."/>
            <person name="Yandell M."/>
            <person name="Tisserat N."/>
            <person name="Buell C.R."/>
        </authorList>
    </citation>
    <scope>NUCLEOTIDE SEQUENCE</scope>
    <source>
        <strain evidence="2">DAOM:BR144</strain>
    </source>
</reference>
<evidence type="ECO:0000313" key="2">
    <source>
        <dbReference type="Proteomes" id="UP000019132"/>
    </source>
</evidence>
<name>K3WTX7_GLOUD</name>
<reference evidence="1" key="3">
    <citation type="submission" date="2015-02" db="UniProtKB">
        <authorList>
            <consortium name="EnsemblProtists"/>
        </authorList>
    </citation>
    <scope>IDENTIFICATION</scope>
    <source>
        <strain evidence="1">DAOM BR144</strain>
    </source>
</reference>
<dbReference type="InParanoid" id="K3WTX7"/>
<organism evidence="1 2">
    <name type="scientific">Globisporangium ultimum (strain ATCC 200006 / CBS 805.95 / DAOM BR144)</name>
    <name type="common">Pythium ultimum</name>
    <dbReference type="NCBI Taxonomy" id="431595"/>
    <lineage>
        <taxon>Eukaryota</taxon>
        <taxon>Sar</taxon>
        <taxon>Stramenopiles</taxon>
        <taxon>Oomycota</taxon>
        <taxon>Peronosporomycetes</taxon>
        <taxon>Pythiales</taxon>
        <taxon>Pythiaceae</taxon>
        <taxon>Globisporangium</taxon>
    </lineage>
</organism>
<dbReference type="VEuPathDB" id="FungiDB:PYU1_G008407"/>
<dbReference type="Proteomes" id="UP000019132">
    <property type="component" value="Unassembled WGS sequence"/>
</dbReference>
<dbReference type="AlphaFoldDB" id="K3WTX7"/>